<protein>
    <submittedName>
        <fullName evidence="2">Cupin domain-containing protein</fullName>
    </submittedName>
</protein>
<gene>
    <name evidence="2" type="ORF">C7K25_11415</name>
</gene>
<dbReference type="InterPro" id="IPR013096">
    <property type="entry name" value="Cupin_2"/>
</dbReference>
<dbReference type="InterPro" id="IPR053146">
    <property type="entry name" value="QDO-like"/>
</dbReference>
<evidence type="ECO:0000259" key="1">
    <source>
        <dbReference type="Pfam" id="PF07883"/>
    </source>
</evidence>
<dbReference type="InterPro" id="IPR011051">
    <property type="entry name" value="RmlC_Cupin_sf"/>
</dbReference>
<feature type="domain" description="Cupin type-2" evidence="1">
    <location>
        <begin position="54"/>
        <end position="118"/>
    </location>
</feature>
<dbReference type="Pfam" id="PF07883">
    <property type="entry name" value="Cupin_2"/>
    <property type="match status" value="1"/>
</dbReference>
<sequence>MVKFARRLDDEGWTDRSVPMSEETWRTVVDPVKKQTFTFIETAEETGGARLVTLIEVLPGGGPPEHSHSFAETFELVDGDARVLRDDVWLLLEHGKPITVEGGRFHTFTNASARPATIKVTVHDPGRFEQTMRVLAGLARDGVLAEGKRPPAALLAALVGMGGDYYEPVMPRPLWKLMNAALAPFGRKALRDALARYDRPVLAT</sequence>
<dbReference type="Proteomes" id="UP001170379">
    <property type="component" value="Unassembled WGS sequence"/>
</dbReference>
<dbReference type="SUPFAM" id="SSF51182">
    <property type="entry name" value="RmlC-like cupins"/>
    <property type="match status" value="1"/>
</dbReference>
<proteinExistence type="predicted"/>
<dbReference type="PANTHER" id="PTHR36440:SF1">
    <property type="entry name" value="PUTATIVE (AFU_ORTHOLOGUE AFUA_8G07350)-RELATED"/>
    <property type="match status" value="1"/>
</dbReference>
<dbReference type="PANTHER" id="PTHR36440">
    <property type="entry name" value="PUTATIVE (AFU_ORTHOLOGUE AFUA_8G07350)-RELATED"/>
    <property type="match status" value="1"/>
</dbReference>
<keyword evidence="3" id="KW-1185">Reference proteome</keyword>
<organism evidence="2 3">
    <name type="scientific">Gulosibacter molinativorax</name>
    <dbReference type="NCBI Taxonomy" id="256821"/>
    <lineage>
        <taxon>Bacteria</taxon>
        <taxon>Bacillati</taxon>
        <taxon>Actinomycetota</taxon>
        <taxon>Actinomycetes</taxon>
        <taxon>Micrococcales</taxon>
        <taxon>Microbacteriaceae</taxon>
        <taxon>Gulosibacter</taxon>
    </lineage>
</organism>
<evidence type="ECO:0000313" key="3">
    <source>
        <dbReference type="Proteomes" id="UP001170379"/>
    </source>
</evidence>
<accession>A0ABT7CA20</accession>
<name>A0ABT7CA20_9MICO</name>
<dbReference type="EMBL" id="PXVD01000018">
    <property type="protein sequence ID" value="MDJ1371968.1"/>
    <property type="molecule type" value="Genomic_DNA"/>
</dbReference>
<dbReference type="Gene3D" id="2.60.120.10">
    <property type="entry name" value="Jelly Rolls"/>
    <property type="match status" value="1"/>
</dbReference>
<comment type="caution">
    <text evidence="2">The sequence shown here is derived from an EMBL/GenBank/DDBJ whole genome shotgun (WGS) entry which is preliminary data.</text>
</comment>
<reference evidence="2" key="2">
    <citation type="journal article" date="2022" name="Sci. Rep.">
        <title>In silico prediction of the enzymes involved in the degradation of the herbicide molinate by Gulosibacter molinativorax ON4T.</title>
        <authorList>
            <person name="Lopes A.R."/>
            <person name="Bunin E."/>
            <person name="Viana A.T."/>
            <person name="Froufe H."/>
            <person name="Munoz-Merida A."/>
            <person name="Pinho D."/>
            <person name="Figueiredo J."/>
            <person name="Barroso C."/>
            <person name="Vaz-Moreira I."/>
            <person name="Bellanger X."/>
            <person name="Egas C."/>
            <person name="Nunes O.C."/>
        </authorList>
    </citation>
    <scope>NUCLEOTIDE SEQUENCE</scope>
    <source>
        <strain evidence="2">ON4</strain>
    </source>
</reference>
<reference evidence="2" key="1">
    <citation type="submission" date="2018-03" db="EMBL/GenBank/DDBJ databases">
        <authorList>
            <person name="Nunes O.C."/>
            <person name="Lopes A.R."/>
            <person name="Froufe H."/>
            <person name="Munoz-Merida A."/>
            <person name="Barroso C."/>
            <person name="Egas C."/>
        </authorList>
    </citation>
    <scope>NUCLEOTIDE SEQUENCE</scope>
    <source>
        <strain evidence="2">ON4</strain>
    </source>
</reference>
<evidence type="ECO:0000313" key="2">
    <source>
        <dbReference type="EMBL" id="MDJ1371968.1"/>
    </source>
</evidence>
<dbReference type="InterPro" id="IPR014710">
    <property type="entry name" value="RmlC-like_jellyroll"/>
</dbReference>